<dbReference type="Proteomes" id="UP000325576">
    <property type="component" value="Unassembled WGS sequence"/>
</dbReference>
<evidence type="ECO:0000313" key="1">
    <source>
        <dbReference type="EMBL" id="KAB2582141.1"/>
    </source>
</evidence>
<evidence type="ECO:0000313" key="2">
    <source>
        <dbReference type="Proteomes" id="UP000325576"/>
    </source>
</evidence>
<sequence length="74" mass="8528">MLRVVAPFPLNFTTEFAIARMSKSALNQFRASEPAEGFWRVAFANPLINLINRKQFRNCKQTQLVQKRQATPFA</sequence>
<dbReference type="EMBL" id="MRBO01000731">
    <property type="protein sequence ID" value="KAB2582141.1"/>
    <property type="molecule type" value="Genomic_DNA"/>
</dbReference>
<accession>A0A0C2VSU0</accession>
<gene>
    <name evidence="1" type="ORF">BS297_27410</name>
</gene>
<protein>
    <submittedName>
        <fullName evidence="1">Uncharacterized protein</fullName>
    </submittedName>
</protein>
<dbReference type="AlphaFoldDB" id="A0A0C2VSU0"/>
<organism evidence="1 2">
    <name type="scientific">Rhodococcus erythropolis</name>
    <name type="common">Arthrobacter picolinophilus</name>
    <dbReference type="NCBI Taxonomy" id="1833"/>
    <lineage>
        <taxon>Bacteria</taxon>
        <taxon>Bacillati</taxon>
        <taxon>Actinomycetota</taxon>
        <taxon>Actinomycetes</taxon>
        <taxon>Mycobacteriales</taxon>
        <taxon>Nocardiaceae</taxon>
        <taxon>Rhodococcus</taxon>
        <taxon>Rhodococcus erythropolis group</taxon>
    </lineage>
</organism>
<proteinExistence type="predicted"/>
<reference evidence="1 2" key="1">
    <citation type="journal article" date="2017" name="Poromechanics V (2013)">
        <title>Genomic Characterization of the Arsenic-Tolerant Actinobacterium, &lt;i&gt;Rhodococcus erythropolis&lt;/i&gt; S43.</title>
        <authorList>
            <person name="Retamal-Morales G."/>
            <person name="Mehnert M."/>
            <person name="Schwabe R."/>
            <person name="Tischler D."/>
            <person name="Schloemann M."/>
            <person name="Levican G.J."/>
        </authorList>
    </citation>
    <scope>NUCLEOTIDE SEQUENCE [LARGE SCALE GENOMIC DNA]</scope>
    <source>
        <strain evidence="1 2">S43</strain>
    </source>
</reference>
<comment type="caution">
    <text evidence="1">The sequence shown here is derived from an EMBL/GenBank/DDBJ whole genome shotgun (WGS) entry which is preliminary data.</text>
</comment>
<name>A0A0C2VSU0_RHOER</name>